<sequence length="451" mass="48314">MKRIATFSLLLAALLPLACGQAASPAALPPDAAFPLPADWAESLPTEAAAAIDRAAESHRVLAIGEGDHYVVEKYAYRLALTRRLVTRYGLRSFAIEMGASDAGRIERYLESGDEAWLHRVVLYGYAGETDDEKRELAPMSRGIRRPCDDAWAEAERAFFRQLRALGVEVGEPIRLFGFDFDATPGGGYADARSAIAGCAGSPDVAPLAEALTPPRNTNLDAEVKRLLDVIARIDGTRPSLDAACGAEASARLRDALDQLAFSYRTFADWKSAAADTSQAGAARLRTMFVTREERMFTRFSAFQASLPKASPVAIFAHDMHVARDSESLRYGLAPHDGPMWASLGTRIDRAEPGSLWASWLLYGSGSRYTPDSQAGFATVALRPDTFEAALSATPGKTFIDVARLPPGAVVDRALPFGTDTSNGSGKVRGATDAIVFLPTASAAPGCEPSR</sequence>
<feature type="chain" id="PRO_5005466691" description="Erythromycin esterase" evidence="1">
    <location>
        <begin position="23"/>
        <end position="451"/>
    </location>
</feature>
<dbReference type="Gene3D" id="1.20.1440.30">
    <property type="entry name" value="Biosynthetic Protein domain"/>
    <property type="match status" value="1"/>
</dbReference>
<evidence type="ECO:0008006" key="4">
    <source>
        <dbReference type="Google" id="ProtNLM"/>
    </source>
</evidence>
<accession>A0A0K1Q2H2</accession>
<dbReference type="Proteomes" id="UP000064967">
    <property type="component" value="Chromosome"/>
</dbReference>
<dbReference type="KEGG" id="llu:AKJ09_06248"/>
<feature type="signal peptide" evidence="1">
    <location>
        <begin position="1"/>
        <end position="22"/>
    </location>
</feature>
<dbReference type="PANTHER" id="PTHR31299:SF0">
    <property type="entry name" value="ESTERASE, PUTATIVE (AFU_ORTHOLOGUE AFUA_1G05850)-RELATED"/>
    <property type="match status" value="1"/>
</dbReference>
<evidence type="ECO:0000313" key="3">
    <source>
        <dbReference type="Proteomes" id="UP000064967"/>
    </source>
</evidence>
<keyword evidence="1" id="KW-0732">Signal</keyword>
<dbReference type="Gene3D" id="3.30.1870.10">
    <property type="entry name" value="EreA-like, domain 2"/>
    <property type="match status" value="1"/>
</dbReference>
<dbReference type="PANTHER" id="PTHR31299">
    <property type="entry name" value="ESTERASE, PUTATIVE (AFU_ORTHOLOGUE AFUA_1G05850)-RELATED"/>
    <property type="match status" value="1"/>
</dbReference>
<gene>
    <name evidence="2" type="ORF">AKJ09_06248</name>
</gene>
<keyword evidence="3" id="KW-1185">Reference proteome</keyword>
<dbReference type="InterPro" id="IPR052036">
    <property type="entry name" value="Hydrolase/PRTase-associated"/>
</dbReference>
<dbReference type="EMBL" id="CP012333">
    <property type="protein sequence ID" value="AKU99584.1"/>
    <property type="molecule type" value="Genomic_DNA"/>
</dbReference>
<dbReference type="AlphaFoldDB" id="A0A0K1Q2H2"/>
<dbReference type="OrthoDB" id="5501614at2"/>
<evidence type="ECO:0000313" key="2">
    <source>
        <dbReference type="EMBL" id="AKU99584.1"/>
    </source>
</evidence>
<proteinExistence type="predicted"/>
<dbReference type="RefSeq" id="WP_146651019.1">
    <property type="nucleotide sequence ID" value="NZ_CP012333.1"/>
</dbReference>
<evidence type="ECO:0000256" key="1">
    <source>
        <dbReference type="SAM" id="SignalP"/>
    </source>
</evidence>
<dbReference type="Gene3D" id="3.40.1660.10">
    <property type="entry name" value="EreA-like (biosynthetic domain)"/>
    <property type="match status" value="1"/>
</dbReference>
<organism evidence="2 3">
    <name type="scientific">Labilithrix luteola</name>
    <dbReference type="NCBI Taxonomy" id="1391654"/>
    <lineage>
        <taxon>Bacteria</taxon>
        <taxon>Pseudomonadati</taxon>
        <taxon>Myxococcota</taxon>
        <taxon>Polyangia</taxon>
        <taxon>Polyangiales</taxon>
        <taxon>Labilitrichaceae</taxon>
        <taxon>Labilithrix</taxon>
    </lineage>
</organism>
<reference evidence="2 3" key="1">
    <citation type="submission" date="2015-08" db="EMBL/GenBank/DDBJ databases">
        <authorList>
            <person name="Babu N.S."/>
            <person name="Beckwith C.J."/>
            <person name="Beseler K.G."/>
            <person name="Brison A."/>
            <person name="Carone J.V."/>
            <person name="Caskin T.P."/>
            <person name="Diamond M."/>
            <person name="Durham M.E."/>
            <person name="Foxe J.M."/>
            <person name="Go M."/>
            <person name="Henderson B.A."/>
            <person name="Jones I.B."/>
            <person name="McGettigan J.A."/>
            <person name="Micheletti S.J."/>
            <person name="Nasrallah M.E."/>
            <person name="Ortiz D."/>
            <person name="Piller C.R."/>
            <person name="Privatt S.R."/>
            <person name="Schneider S.L."/>
            <person name="Sharp S."/>
            <person name="Smith T.C."/>
            <person name="Stanton J.D."/>
            <person name="Ullery H.E."/>
            <person name="Wilson R.J."/>
            <person name="Serrano M.G."/>
            <person name="Buck G."/>
            <person name="Lee V."/>
            <person name="Wang Y."/>
            <person name="Carvalho R."/>
            <person name="Voegtly L."/>
            <person name="Shi R."/>
            <person name="Duckworth R."/>
            <person name="Johnson A."/>
            <person name="Loviza R."/>
            <person name="Walstead R."/>
            <person name="Shah Z."/>
            <person name="Kiflezghi M."/>
            <person name="Wade K."/>
            <person name="Ball S.L."/>
            <person name="Bradley K.W."/>
            <person name="Asai D.J."/>
            <person name="Bowman C.A."/>
            <person name="Russell D.A."/>
            <person name="Pope W.H."/>
            <person name="Jacobs-Sera D."/>
            <person name="Hendrix R.W."/>
            <person name="Hatfull G.F."/>
        </authorList>
    </citation>
    <scope>NUCLEOTIDE SEQUENCE [LARGE SCALE GENOMIC DNA]</scope>
    <source>
        <strain evidence="2 3">DSM 27648</strain>
    </source>
</reference>
<dbReference type="SUPFAM" id="SSF159501">
    <property type="entry name" value="EreA/ChaN-like"/>
    <property type="match status" value="1"/>
</dbReference>
<dbReference type="STRING" id="1391654.AKJ09_06248"/>
<protein>
    <recommendedName>
        <fullName evidence="4">Erythromycin esterase</fullName>
    </recommendedName>
</protein>
<name>A0A0K1Q2H2_9BACT</name>